<feature type="transmembrane region" description="Helical" evidence="13">
    <location>
        <begin position="87"/>
        <end position="107"/>
    </location>
</feature>
<evidence type="ECO:0000256" key="8">
    <source>
        <dbReference type="ARBA" id="ARBA00022989"/>
    </source>
</evidence>
<evidence type="ECO:0000259" key="15">
    <source>
        <dbReference type="Pfam" id="PF00662"/>
    </source>
</evidence>
<keyword evidence="3 13" id="KW-0812">Transmembrane</keyword>
<feature type="transmembrane region" description="Helical" evidence="13">
    <location>
        <begin position="467"/>
        <end position="487"/>
    </location>
</feature>
<dbReference type="InterPro" id="IPR003945">
    <property type="entry name" value="NU5C-like"/>
</dbReference>
<evidence type="ECO:0000259" key="16">
    <source>
        <dbReference type="Pfam" id="PF01010"/>
    </source>
</evidence>
<dbReference type="PRINTS" id="PR01434">
    <property type="entry name" value="NADHDHGNASE5"/>
</dbReference>
<accession>A0A6J7RDS1</accession>
<dbReference type="NCBIfam" id="NF005141">
    <property type="entry name" value="PRK06590.1"/>
    <property type="match status" value="1"/>
</dbReference>
<dbReference type="PANTHER" id="PTHR42829:SF2">
    <property type="entry name" value="NADH-UBIQUINONE OXIDOREDUCTASE CHAIN 5"/>
    <property type="match status" value="1"/>
</dbReference>
<dbReference type="GO" id="GO:0016020">
    <property type="term" value="C:membrane"/>
    <property type="evidence" value="ECO:0007669"/>
    <property type="project" value="UniProtKB-SubCell"/>
</dbReference>
<gene>
    <name evidence="17" type="ORF">UFOPK4098_01214</name>
    <name evidence="18" type="ORF">UFOPK4347_00226</name>
</gene>
<feature type="transmembrane region" description="Helical" evidence="13">
    <location>
        <begin position="281"/>
        <end position="303"/>
    </location>
</feature>
<comment type="subcellular location">
    <subcellularLocation>
        <location evidence="1">Membrane</location>
        <topology evidence="1">Multi-pass membrane protein</topology>
    </subcellularLocation>
</comment>
<evidence type="ECO:0000256" key="7">
    <source>
        <dbReference type="ARBA" id="ARBA00022967"/>
    </source>
</evidence>
<reference evidence="17" key="1">
    <citation type="submission" date="2020-05" db="EMBL/GenBank/DDBJ databases">
        <authorList>
            <person name="Chiriac C."/>
            <person name="Salcher M."/>
            <person name="Ghai R."/>
            <person name="Kavagutti S V."/>
        </authorList>
    </citation>
    <scope>NUCLEOTIDE SEQUENCE</scope>
</reference>
<dbReference type="InterPro" id="IPR002128">
    <property type="entry name" value="NADH_UbQ_OxRdtase_chlpt_su5_C"/>
</dbReference>
<feature type="transmembrane region" description="Helical" evidence="13">
    <location>
        <begin position="182"/>
        <end position="200"/>
    </location>
</feature>
<keyword evidence="10 13" id="KW-0472">Membrane</keyword>
<evidence type="ECO:0000256" key="11">
    <source>
        <dbReference type="ARBA" id="ARBA00047726"/>
    </source>
</evidence>
<dbReference type="InterPro" id="IPR001750">
    <property type="entry name" value="ND/Mrp_TM"/>
</dbReference>
<feature type="transmembrane region" description="Helical" evidence="13">
    <location>
        <begin position="6"/>
        <end position="24"/>
    </location>
</feature>
<dbReference type="GO" id="GO:0003954">
    <property type="term" value="F:NADH dehydrogenase activity"/>
    <property type="evidence" value="ECO:0007669"/>
    <property type="project" value="TreeGrafter"/>
</dbReference>
<keyword evidence="4" id="KW-0874">Quinone</keyword>
<feature type="transmembrane region" description="Helical" evidence="13">
    <location>
        <begin position="371"/>
        <end position="392"/>
    </location>
</feature>
<protein>
    <submittedName>
        <fullName evidence="17">Unannotated protein</fullName>
    </submittedName>
</protein>
<evidence type="ECO:0000256" key="1">
    <source>
        <dbReference type="ARBA" id="ARBA00004141"/>
    </source>
</evidence>
<name>A0A6J7RDS1_9ZZZZ</name>
<feature type="transmembrane region" description="Helical" evidence="13">
    <location>
        <begin position="212"/>
        <end position="230"/>
    </location>
</feature>
<evidence type="ECO:0000256" key="6">
    <source>
        <dbReference type="ARBA" id="ARBA00022957"/>
    </source>
</evidence>
<evidence type="ECO:0000256" key="10">
    <source>
        <dbReference type="ARBA" id="ARBA00023136"/>
    </source>
</evidence>
<evidence type="ECO:0000256" key="3">
    <source>
        <dbReference type="ARBA" id="ARBA00022692"/>
    </source>
</evidence>
<keyword evidence="7" id="KW-1278">Translocase</keyword>
<dbReference type="GO" id="GO:0008137">
    <property type="term" value="F:NADH dehydrogenase (ubiquinone) activity"/>
    <property type="evidence" value="ECO:0007669"/>
    <property type="project" value="InterPro"/>
</dbReference>
<evidence type="ECO:0000256" key="9">
    <source>
        <dbReference type="ARBA" id="ARBA00023027"/>
    </source>
</evidence>
<sequence>MLNTVWLVPALPLAGFLLLVLFGRRLGEPKAGWLAATMCGSSFIVTLLVFLDMVSKNAEERSHVVKVFSWIPVGSLHVDLAFLADQLSITMALFITGIGTLIHLYAVGYMHGDAKFSKFFIYLNLFVFSMLMLVLGENLLVTFLGWEGVGTCSYFLISFWHTRDSAATAGKKAFVTNRVGDWGFMMAMFLAFGAVGTLSYGSINSAAHGGSISHVTATAIALMLFVGACGKSAQLPLYLWLPDAMEGPTPVSALIHAATMVTAGVFLMTRMNPVMAEAYHWAPTIVAVVGAATALFAATVAVAQNDIKKVLAYSTVSQLGYMFLAVGSGAYVAAIFHMITHAFFKALLFLGSGSVIHGMHHEQDMRKMGALRVLMPITGFTFIIGWLAIAGVPPFAGFWSKDEILLYVFANNRALYVVGLITALLTAFYMTRQVIMVFFGEAKWKDQSEEHGAHGDFVPHESPKIMLFPLVVLAILSVGGGLLQLPFTKNLHFLEKWLEPIVEHGEAHISGSWASDNKYILMLVAIVVALSGIALAVGVYGKKKLPAIEPKILANAWNYDKGVSAFMGGPGRQSFEGVAWADAHVIDGAVRGTGSVVRQSSGFIRKMQSGYVRVYAAAIVIGVLAMLAWFMWRGVA</sequence>
<feature type="transmembrane region" description="Helical" evidence="13">
    <location>
        <begin position="614"/>
        <end position="632"/>
    </location>
</feature>
<feature type="domain" description="NADH:quinone oxidoreductase/Mrp antiporter transmembrane" evidence="14">
    <location>
        <begin position="137"/>
        <end position="426"/>
    </location>
</feature>
<feature type="transmembrane region" description="Helical" evidence="13">
    <location>
        <begin position="519"/>
        <end position="541"/>
    </location>
</feature>
<dbReference type="EMBL" id="CAFBPN010000079">
    <property type="protein sequence ID" value="CAB5026919.1"/>
    <property type="molecule type" value="Genomic_DNA"/>
</dbReference>
<dbReference type="PRINTS" id="PR01435">
    <property type="entry name" value="NPOXDRDTASE5"/>
</dbReference>
<evidence type="ECO:0000313" key="18">
    <source>
        <dbReference type="EMBL" id="CAB5059788.1"/>
    </source>
</evidence>
<feature type="transmembrane region" description="Helical" evidence="13">
    <location>
        <begin position="310"/>
        <end position="336"/>
    </location>
</feature>
<evidence type="ECO:0000256" key="2">
    <source>
        <dbReference type="ARBA" id="ARBA00008200"/>
    </source>
</evidence>
<keyword evidence="6" id="KW-0618">Plastoquinone</keyword>
<dbReference type="InterPro" id="IPR018393">
    <property type="entry name" value="NADHpl_OxRdtase_5_subgr"/>
</dbReference>
<dbReference type="Pfam" id="PF01010">
    <property type="entry name" value="Proton_antipo_C"/>
    <property type="match status" value="1"/>
</dbReference>
<evidence type="ECO:0000256" key="5">
    <source>
        <dbReference type="ARBA" id="ARBA00022857"/>
    </source>
</evidence>
<dbReference type="GO" id="GO:0042773">
    <property type="term" value="P:ATP synthesis coupled electron transport"/>
    <property type="evidence" value="ECO:0007669"/>
    <property type="project" value="InterPro"/>
</dbReference>
<dbReference type="AlphaFoldDB" id="A0A6J7RDS1"/>
<dbReference type="PANTHER" id="PTHR42829">
    <property type="entry name" value="NADH-UBIQUINONE OXIDOREDUCTASE CHAIN 5"/>
    <property type="match status" value="1"/>
</dbReference>
<evidence type="ECO:0000256" key="4">
    <source>
        <dbReference type="ARBA" id="ARBA00022719"/>
    </source>
</evidence>
<feature type="transmembrane region" description="Helical" evidence="13">
    <location>
        <begin position="31"/>
        <end position="51"/>
    </location>
</feature>
<comment type="catalytic activity">
    <reaction evidence="11">
        <text>a plastoquinone + NADPH + (n+1) H(+)(in) = a plastoquinol + NADP(+) + n H(+)(out)</text>
        <dbReference type="Rhea" id="RHEA:42612"/>
        <dbReference type="Rhea" id="RHEA-COMP:9561"/>
        <dbReference type="Rhea" id="RHEA-COMP:9562"/>
        <dbReference type="ChEBI" id="CHEBI:15378"/>
        <dbReference type="ChEBI" id="CHEBI:17757"/>
        <dbReference type="ChEBI" id="CHEBI:57783"/>
        <dbReference type="ChEBI" id="CHEBI:58349"/>
        <dbReference type="ChEBI" id="CHEBI:62192"/>
    </reaction>
</comment>
<feature type="domain" description="NADH:ubiquinone/plastoquinone oxidoreductase chloroplast chain 5 C-terminal" evidence="16">
    <location>
        <begin position="457"/>
        <end position="542"/>
    </location>
</feature>
<dbReference type="Gene3D" id="1.20.5.2700">
    <property type="match status" value="1"/>
</dbReference>
<evidence type="ECO:0000256" key="12">
    <source>
        <dbReference type="ARBA" id="ARBA00048026"/>
    </source>
</evidence>
<evidence type="ECO:0000259" key="14">
    <source>
        <dbReference type="Pfam" id="PF00361"/>
    </source>
</evidence>
<dbReference type="Pfam" id="PF00662">
    <property type="entry name" value="Proton_antipo_N"/>
    <property type="match status" value="1"/>
</dbReference>
<feature type="transmembrane region" description="Helical" evidence="13">
    <location>
        <begin position="342"/>
        <end position="359"/>
    </location>
</feature>
<comment type="similarity">
    <text evidence="2">Belongs to the complex I subunit 5 family.</text>
</comment>
<feature type="transmembrane region" description="Helical" evidence="13">
    <location>
        <begin position="251"/>
        <end position="269"/>
    </location>
</feature>
<dbReference type="NCBIfam" id="TIGR01974">
    <property type="entry name" value="NDH_I_L"/>
    <property type="match status" value="1"/>
</dbReference>
<keyword evidence="9" id="KW-0520">NAD</keyword>
<feature type="transmembrane region" description="Helical" evidence="13">
    <location>
        <begin position="141"/>
        <end position="161"/>
    </location>
</feature>
<dbReference type="EMBL" id="CAFBQU010000003">
    <property type="protein sequence ID" value="CAB5059788.1"/>
    <property type="molecule type" value="Genomic_DNA"/>
</dbReference>
<proteinExistence type="inferred from homology"/>
<feature type="domain" description="NADH-Ubiquinone oxidoreductase (complex I) chain 5 N-terminal" evidence="15">
    <location>
        <begin position="70"/>
        <end position="120"/>
    </location>
</feature>
<keyword evidence="5" id="KW-0521">NADP</keyword>
<keyword evidence="8 13" id="KW-1133">Transmembrane helix</keyword>
<feature type="transmembrane region" description="Helical" evidence="13">
    <location>
        <begin position="404"/>
        <end position="429"/>
    </location>
</feature>
<dbReference type="Pfam" id="PF00361">
    <property type="entry name" value="Proton_antipo_M"/>
    <property type="match status" value="1"/>
</dbReference>
<dbReference type="GO" id="GO:0015990">
    <property type="term" value="P:electron transport coupled proton transport"/>
    <property type="evidence" value="ECO:0007669"/>
    <property type="project" value="TreeGrafter"/>
</dbReference>
<dbReference type="GO" id="GO:0048038">
    <property type="term" value="F:quinone binding"/>
    <property type="evidence" value="ECO:0007669"/>
    <property type="project" value="UniProtKB-KW"/>
</dbReference>
<evidence type="ECO:0000256" key="13">
    <source>
        <dbReference type="SAM" id="Phobius"/>
    </source>
</evidence>
<comment type="catalytic activity">
    <reaction evidence="12">
        <text>a plastoquinone + NADH + (n+1) H(+)(in) = a plastoquinol + NAD(+) + n H(+)(out)</text>
        <dbReference type="Rhea" id="RHEA:42608"/>
        <dbReference type="Rhea" id="RHEA-COMP:9561"/>
        <dbReference type="Rhea" id="RHEA-COMP:9562"/>
        <dbReference type="ChEBI" id="CHEBI:15378"/>
        <dbReference type="ChEBI" id="CHEBI:17757"/>
        <dbReference type="ChEBI" id="CHEBI:57540"/>
        <dbReference type="ChEBI" id="CHEBI:57945"/>
        <dbReference type="ChEBI" id="CHEBI:62192"/>
    </reaction>
</comment>
<evidence type="ECO:0000313" key="17">
    <source>
        <dbReference type="EMBL" id="CAB5026919.1"/>
    </source>
</evidence>
<dbReference type="InterPro" id="IPR001516">
    <property type="entry name" value="Proton_antipo_N"/>
</dbReference>
<organism evidence="17">
    <name type="scientific">freshwater metagenome</name>
    <dbReference type="NCBI Taxonomy" id="449393"/>
    <lineage>
        <taxon>unclassified sequences</taxon>
        <taxon>metagenomes</taxon>
        <taxon>ecological metagenomes</taxon>
    </lineage>
</organism>
<feature type="transmembrane region" description="Helical" evidence="13">
    <location>
        <begin position="119"/>
        <end position="135"/>
    </location>
</feature>